<feature type="compositionally biased region" description="Low complexity" evidence="2">
    <location>
        <begin position="1070"/>
        <end position="1091"/>
    </location>
</feature>
<dbReference type="PANTHER" id="PTHR36812">
    <property type="entry name" value="NEUROFILAMENT TRIPLET M PROTEIN-LIKE PROTEIN"/>
    <property type="match status" value="1"/>
</dbReference>
<organism evidence="5 6">
    <name type="scientific">Plasmodium reichenowi</name>
    <dbReference type="NCBI Taxonomy" id="5854"/>
    <lineage>
        <taxon>Eukaryota</taxon>
        <taxon>Sar</taxon>
        <taxon>Alveolata</taxon>
        <taxon>Apicomplexa</taxon>
        <taxon>Aconoidasida</taxon>
        <taxon>Haemosporida</taxon>
        <taxon>Plasmodiidae</taxon>
        <taxon>Plasmodium</taxon>
        <taxon>Plasmodium (Laverania)</taxon>
    </lineage>
</organism>
<dbReference type="InterPro" id="IPR017853">
    <property type="entry name" value="GH"/>
</dbReference>
<feature type="compositionally biased region" description="Basic and acidic residues" evidence="2">
    <location>
        <begin position="512"/>
        <end position="561"/>
    </location>
</feature>
<dbReference type="VEuPathDB" id="PlasmoDB:PRCDC_1350200"/>
<dbReference type="PANTHER" id="PTHR36812:SF9">
    <property type="entry name" value="MYB-LIKE PROTEIN X ISOFORM X1"/>
    <property type="match status" value="1"/>
</dbReference>
<feature type="coiled-coil region" evidence="1">
    <location>
        <begin position="1508"/>
        <end position="1535"/>
    </location>
</feature>
<comment type="caution">
    <text evidence="5">The sequence shown here is derived from an EMBL/GenBank/DDBJ whole genome shotgun (WGS) entry which is preliminary data.</text>
</comment>
<dbReference type="EMBL" id="LVLA01000014">
    <property type="protein sequence ID" value="KYN94935.1"/>
    <property type="molecule type" value="Genomic_DNA"/>
</dbReference>
<evidence type="ECO:0000256" key="4">
    <source>
        <dbReference type="SAM" id="SignalP"/>
    </source>
</evidence>
<dbReference type="VEuPathDB" id="PlasmoDB:PRG01_1353700"/>
<name>A0A151L7J4_PLARE</name>
<feature type="compositionally biased region" description="Basic and acidic residues" evidence="2">
    <location>
        <begin position="1035"/>
        <end position="1069"/>
    </location>
</feature>
<feature type="region of interest" description="Disordered" evidence="2">
    <location>
        <begin position="1196"/>
        <end position="1252"/>
    </location>
</feature>
<protein>
    <recommendedName>
        <fullName evidence="7">Glycoside hydrolase 35 catalytic domain-containing protein</fullName>
    </recommendedName>
</protein>
<accession>A0A151L7J4</accession>
<feature type="region of interest" description="Disordered" evidence="2">
    <location>
        <begin position="991"/>
        <end position="1091"/>
    </location>
</feature>
<keyword evidence="3" id="KW-0812">Transmembrane</keyword>
<reference evidence="5 6" key="1">
    <citation type="journal article" date="2016" name="Nat. Commun.">
        <title>Genomes of cryptic chimpanzee Plasmodium species reveal key evolutionary events leading to human malaria.</title>
        <authorList>
            <person name="Sundararaman S.A."/>
            <person name="Plenderleith L.J."/>
            <person name="Liu W."/>
            <person name="Loy D.E."/>
            <person name="Learn G.H."/>
            <person name="Li Y."/>
            <person name="Shaw K.S."/>
            <person name="Ayouba A."/>
            <person name="Peeters M."/>
            <person name="Speede S."/>
            <person name="Shaw G.M."/>
            <person name="Bushman F.D."/>
            <person name="Brisson D."/>
            <person name="Rayner J.C."/>
            <person name="Sharp P.M."/>
            <person name="Hahn B.H."/>
        </authorList>
    </citation>
    <scope>NUCLEOTIDE SEQUENCE [LARGE SCALE GENOMIC DNA]</scope>
    <source>
        <strain evidence="5 6">SY57</strain>
    </source>
</reference>
<evidence type="ECO:0008006" key="7">
    <source>
        <dbReference type="Google" id="ProtNLM"/>
    </source>
</evidence>
<evidence type="ECO:0000313" key="5">
    <source>
        <dbReference type="EMBL" id="KYN94935.1"/>
    </source>
</evidence>
<keyword evidence="4" id="KW-0732">Signal</keyword>
<evidence type="ECO:0000256" key="2">
    <source>
        <dbReference type="SAM" id="MobiDB-lite"/>
    </source>
</evidence>
<gene>
    <name evidence="5" type="ORF">PRSY57_1350200</name>
</gene>
<evidence type="ECO:0000256" key="3">
    <source>
        <dbReference type="SAM" id="Phobius"/>
    </source>
</evidence>
<dbReference type="SUPFAM" id="SSF51445">
    <property type="entry name" value="(Trans)glycosidases"/>
    <property type="match status" value="1"/>
</dbReference>
<sequence>MNLLVICIYYLFFLNIEKNISCSCSTTKNKSNFVSLWDKFGQLFKDKEIEKEKNIITYNFIKHYNNEKYVVEENKKNRYFTGYEINHINRLIYMNSFKTYILSAYIPYIYMSVRDIYIVLKKIKELNFNTVYTFLFWPENEYLEDEYDMNNSKLFYLLNFCASNGLFVILDIGPYINNIYNSNIPTYILFNKKLNDYIRNKYIERKGDLYKYFLSPWENIWKRKRNSLIKETRNLNRQIIEKNINNTKSFYKKNNYTYNNIYSLYYFNRVIKWYNYILPQLKKYMNINNGPIIYLNIDKTFDNYYMYIIIDLKRKKIFNNICNAQNYMEGSNASYYNNKIIDNDDNISSINKSSSSGFFLNCIISFFRRIRRSYIMTLGYLLYIKFNKYLRVIYEYDLGLLFINEINKLVQKHLTKVNILTTNYPYINDEFINSYAGNNCYNHYLKNNWFDNECINLNKPCIWSQVWTGAKYSIHNVNSSSILKRKYDDHILYTSPYVNIERNVVKISSPLPDHDKTNDKKWNQPTGKKDNAKNGKDKKNNNKNNDNKNNDNKNNDNKNNDNNKNNNDNNKNNNDNCNNNNNYFNNYNNSVDNGGSVQNKEELSHDNDDVITNNYKDSKKCYKEKRINMDDINSNVKKKRIQINKNYNYYNNNYIGHIRNFKDLTFNIVVFIAKGGVFLNIFPYYSGNNINNMHSYLEHYSKETGQPLDLYFNQKEPLYSHIKRIFKILYKYGNYLLKDEYYINPIKISNNIDLYDYDIIKIICNYNIKGSTYVKIGHVNYNINSFSCIIYHEYKKKIIYDTSYNYSYEYSYINKKETYTPIDKYLYSLNTINTGPLMCIKEKKQKIIKPTNKNKNKLSKNINIYKKIFTYLFPNNFFHSVYEINVLNHFYLTMDFTKFQWYILSFKNTMNYVKLFISNYSLYIYIYADNKFIYGGFNEYKFIEIMNCKHIYIICVNLGLGFPKEQVRTQFFNYINLNHLKYNYQHNNFHSSSHSSINSDHNMNDQGKPYFNMNKSTSSKNKRAIQESGNGNSKNKMDHDNRKEVLYSDKDEKHLKEHKDPKVMNKLDKNYPNGNNNNKKNYNKGKNFNNNDSSNGYTIFDDLHDYYNKNKTELNHNIYNNFMYDEKNYNMHNYYDEDSTNTYIFIVTRNEYELFNCVGLNGEIIKNEKHMNEYKKMYNFLDYSFVQTYLMNTQSSNTNDLSEQNKRKNKNNNKKDNNDNNNNNNDNHNDNHKKNIKVTSKDTNNKDENYIQPDDDIQINKQHNQINTDYQNYHNNNFKSLLTNKKIEMKSITKAFLNLCTSGFFSFIFNKIKYYCKTGIFKYLSTFNKVNKNNTSTPLTWYTLLYFIKNIDFIRSKYSLKLSAYDKKTKNIDGLFRGFVYINNHFLGSFWITDDVDSYEKEINEDEKLKNGKKIKKEKSKFLNNENLIHIPLTRYMRIPTDWLVEGTNVVIIFDEFGGNPYKVEIVREILHGGVYRLTKKEKYVNWILFLFILSIIVFITYFFFKALHNYFKTKEEKERNKQNYQNIIENIITHNIYINSSYDDITEETNTENIQNVSDFLDS</sequence>
<proteinExistence type="predicted"/>
<dbReference type="GeneID" id="24533074"/>
<keyword evidence="3" id="KW-1133">Transmembrane helix</keyword>
<feature type="compositionally biased region" description="Basic and acidic residues" evidence="2">
    <location>
        <begin position="1227"/>
        <end position="1249"/>
    </location>
</feature>
<feature type="region of interest" description="Disordered" evidence="2">
    <location>
        <begin position="508"/>
        <end position="612"/>
    </location>
</feature>
<dbReference type="Proteomes" id="UP000076359">
    <property type="component" value="Chromosome 13"/>
</dbReference>
<dbReference type="RefSeq" id="XP_012764880.2">
    <property type="nucleotide sequence ID" value="XM_012909426.2"/>
</dbReference>
<evidence type="ECO:0000313" key="6">
    <source>
        <dbReference type="Proteomes" id="UP000076359"/>
    </source>
</evidence>
<feature type="compositionally biased region" description="Low complexity" evidence="2">
    <location>
        <begin position="991"/>
        <end position="1001"/>
    </location>
</feature>
<evidence type="ECO:0000256" key="1">
    <source>
        <dbReference type="SAM" id="Coils"/>
    </source>
</evidence>
<feature type="signal peptide" evidence="4">
    <location>
        <begin position="1"/>
        <end position="22"/>
    </location>
</feature>
<feature type="transmembrane region" description="Helical" evidence="3">
    <location>
        <begin position="1484"/>
        <end position="1505"/>
    </location>
</feature>
<feature type="chain" id="PRO_5007583979" description="Glycoside hydrolase 35 catalytic domain-containing protein" evidence="4">
    <location>
        <begin position="23"/>
        <end position="1564"/>
    </location>
</feature>
<feature type="compositionally biased region" description="Low complexity" evidence="2">
    <location>
        <begin position="562"/>
        <end position="589"/>
    </location>
</feature>
<feature type="compositionally biased region" description="Basic and acidic residues" evidence="2">
    <location>
        <begin position="599"/>
        <end position="608"/>
    </location>
</feature>
<dbReference type="KEGG" id="prei:PRSY57_1350200"/>
<keyword evidence="3" id="KW-0472">Membrane</keyword>
<dbReference type="Gene3D" id="3.20.20.80">
    <property type="entry name" value="Glycosidases"/>
    <property type="match status" value="1"/>
</dbReference>
<keyword evidence="1" id="KW-0175">Coiled coil</keyword>